<feature type="region of interest" description="Disordered" evidence="1">
    <location>
        <begin position="53"/>
        <end position="79"/>
    </location>
</feature>
<gene>
    <name evidence="2" type="ORF">VNO80_18952</name>
</gene>
<dbReference type="AlphaFoldDB" id="A0AAN9MK00"/>
<proteinExistence type="predicted"/>
<dbReference type="Proteomes" id="UP001374584">
    <property type="component" value="Unassembled WGS sequence"/>
</dbReference>
<keyword evidence="3" id="KW-1185">Reference proteome</keyword>
<evidence type="ECO:0000313" key="3">
    <source>
        <dbReference type="Proteomes" id="UP001374584"/>
    </source>
</evidence>
<protein>
    <submittedName>
        <fullName evidence="2">Uncharacterized protein</fullName>
    </submittedName>
</protein>
<evidence type="ECO:0000256" key="1">
    <source>
        <dbReference type="SAM" id="MobiDB-lite"/>
    </source>
</evidence>
<evidence type="ECO:0000313" key="2">
    <source>
        <dbReference type="EMBL" id="KAK7353503.1"/>
    </source>
</evidence>
<comment type="caution">
    <text evidence="2">The sequence shown here is derived from an EMBL/GenBank/DDBJ whole genome shotgun (WGS) entry which is preliminary data.</text>
</comment>
<accession>A0AAN9MK00</accession>
<organism evidence="2 3">
    <name type="scientific">Phaseolus coccineus</name>
    <name type="common">Scarlet runner bean</name>
    <name type="synonym">Phaseolus multiflorus</name>
    <dbReference type="NCBI Taxonomy" id="3886"/>
    <lineage>
        <taxon>Eukaryota</taxon>
        <taxon>Viridiplantae</taxon>
        <taxon>Streptophyta</taxon>
        <taxon>Embryophyta</taxon>
        <taxon>Tracheophyta</taxon>
        <taxon>Spermatophyta</taxon>
        <taxon>Magnoliopsida</taxon>
        <taxon>eudicotyledons</taxon>
        <taxon>Gunneridae</taxon>
        <taxon>Pentapetalae</taxon>
        <taxon>rosids</taxon>
        <taxon>fabids</taxon>
        <taxon>Fabales</taxon>
        <taxon>Fabaceae</taxon>
        <taxon>Papilionoideae</taxon>
        <taxon>50 kb inversion clade</taxon>
        <taxon>NPAAA clade</taxon>
        <taxon>indigoferoid/millettioid clade</taxon>
        <taxon>Phaseoleae</taxon>
        <taxon>Phaseolus</taxon>
    </lineage>
</organism>
<sequence length="79" mass="9073">MLPITASFMFHIICYERVLKISIHCLIATPTTVSCTVKNQFLLGFTMSYDSNKKETVDEGGDNEWEREGKGKRMKKKIL</sequence>
<name>A0AAN9MK00_PHACN</name>
<dbReference type="EMBL" id="JAYMYR010000007">
    <property type="protein sequence ID" value="KAK7353503.1"/>
    <property type="molecule type" value="Genomic_DNA"/>
</dbReference>
<reference evidence="2 3" key="1">
    <citation type="submission" date="2024-01" db="EMBL/GenBank/DDBJ databases">
        <title>The genomes of 5 underutilized Papilionoideae crops provide insights into root nodulation and disease resistanc.</title>
        <authorList>
            <person name="Jiang F."/>
        </authorList>
    </citation>
    <scope>NUCLEOTIDE SEQUENCE [LARGE SCALE GENOMIC DNA]</scope>
    <source>
        <strain evidence="2">JINMINGXINNONG_FW02</strain>
        <tissue evidence="2">Leaves</tissue>
    </source>
</reference>